<feature type="compositionally biased region" description="Acidic residues" evidence="5">
    <location>
        <begin position="92"/>
        <end position="101"/>
    </location>
</feature>
<comment type="caution">
    <text evidence="7">The sequence shown here is derived from an EMBL/GenBank/DDBJ whole genome shotgun (WGS) entry which is preliminary data.</text>
</comment>
<dbReference type="GO" id="GO:0016020">
    <property type="term" value="C:membrane"/>
    <property type="evidence" value="ECO:0007669"/>
    <property type="project" value="UniProtKB-SubCell"/>
</dbReference>
<feature type="compositionally biased region" description="Low complexity" evidence="5">
    <location>
        <begin position="461"/>
        <end position="471"/>
    </location>
</feature>
<feature type="region of interest" description="Disordered" evidence="5">
    <location>
        <begin position="420"/>
        <end position="521"/>
    </location>
</feature>
<dbReference type="EMBL" id="LWDG02000146">
    <property type="protein sequence ID" value="KAE8268515.1"/>
    <property type="molecule type" value="Genomic_DNA"/>
</dbReference>
<keyword evidence="8" id="KW-1185">Reference proteome</keyword>
<organism evidence="7 8">
    <name type="scientific">Tilletia walkeri</name>
    <dbReference type="NCBI Taxonomy" id="117179"/>
    <lineage>
        <taxon>Eukaryota</taxon>
        <taxon>Fungi</taxon>
        <taxon>Dikarya</taxon>
        <taxon>Basidiomycota</taxon>
        <taxon>Ustilaginomycotina</taxon>
        <taxon>Exobasidiomycetes</taxon>
        <taxon>Tilletiales</taxon>
        <taxon>Tilletiaceae</taxon>
        <taxon>Tilletia</taxon>
    </lineage>
</organism>
<proteinExistence type="predicted"/>
<keyword evidence="2 6" id="KW-0812">Transmembrane</keyword>
<name>A0A8X7NAB9_9BASI</name>
<keyword evidence="3 6" id="KW-1133">Transmembrane helix</keyword>
<dbReference type="PANTHER" id="PTHR15549:SF30">
    <property type="entry name" value="MID2 DOMAIN-CONTAINING PROTEIN"/>
    <property type="match status" value="1"/>
</dbReference>
<accession>A0A8X7NAB9</accession>
<feature type="transmembrane region" description="Helical" evidence="6">
    <location>
        <begin position="203"/>
        <end position="225"/>
    </location>
</feature>
<evidence type="ECO:0000256" key="5">
    <source>
        <dbReference type="SAM" id="MobiDB-lite"/>
    </source>
</evidence>
<sequence>MEHQRRIHHHHALAAARPQNRRRISPQNQDLLSDLQPRLADLFGPPDNTDNDPAPTKGNSGGNSGGNNNNHSGGNGNGKPTPHDPTDPTSDAGDDNSDTDDNTTTTSTRTPKPTPTPTPTSTSTTRTTTTTTRTTTTETERTTRAPTITSTTNSAPTFTFVVPSQNTQYVQVSPTPDPASSGSGSGSSDSANASTGSSRAGPIIGIIAGVLVGIALISVIASFLFRKLKNRNEDPYESDPFDRNDFQRHSVMVPNDTFSEEDHHNGAGSPEMAERSTMGGMGSPFLDPTPMGMSMGAAAAGGMAAAGAYDNQSINSRNQGGPRPPTMFARHLEAHSGSAQDNMYSNAPALPPQVGGVYAPGEYTNTVVPAMPPVAAGGYGSESGQSPFMGPGVVMGHANVASPYAHLDRSRSAASQYVDLDRSGSGSSAGGAPAPAGAYRSQSGQGALDSMAEESGEHQYDQYARQQQQGYHAGPGATPQYEIYQQHPYQGQQQQQQHQQQHPAQRAASPDNAEDPYGGLY</sequence>
<feature type="compositionally biased region" description="Low complexity" evidence="5">
    <location>
        <begin position="484"/>
        <end position="505"/>
    </location>
</feature>
<feature type="region of interest" description="Disordered" evidence="5">
    <location>
        <begin position="256"/>
        <end position="280"/>
    </location>
</feature>
<keyword evidence="4 6" id="KW-0472">Membrane</keyword>
<dbReference type="Proteomes" id="UP000078113">
    <property type="component" value="Unassembled WGS sequence"/>
</dbReference>
<feature type="compositionally biased region" description="Low complexity" evidence="5">
    <location>
        <begin position="102"/>
        <end position="111"/>
    </location>
</feature>
<feature type="compositionally biased region" description="Low complexity" evidence="5">
    <location>
        <begin position="178"/>
        <end position="199"/>
    </location>
</feature>
<dbReference type="AlphaFoldDB" id="A0A8X7NAB9"/>
<dbReference type="InterPro" id="IPR051694">
    <property type="entry name" value="Immunoregulatory_rcpt-like"/>
</dbReference>
<comment type="subcellular location">
    <subcellularLocation>
        <location evidence="1">Membrane</location>
        <topology evidence="1">Single-pass membrane protein</topology>
    </subcellularLocation>
</comment>
<gene>
    <name evidence="7" type="ORF">A4X09_0g3819</name>
</gene>
<evidence type="ECO:0000313" key="8">
    <source>
        <dbReference type="Proteomes" id="UP000078113"/>
    </source>
</evidence>
<feature type="region of interest" description="Disordered" evidence="5">
    <location>
        <begin position="170"/>
        <end position="199"/>
    </location>
</feature>
<evidence type="ECO:0000256" key="4">
    <source>
        <dbReference type="ARBA" id="ARBA00023136"/>
    </source>
</evidence>
<feature type="compositionally biased region" description="Basic residues" evidence="5">
    <location>
        <begin position="1"/>
        <end position="12"/>
    </location>
</feature>
<evidence type="ECO:0000313" key="7">
    <source>
        <dbReference type="EMBL" id="KAE8268515.1"/>
    </source>
</evidence>
<feature type="compositionally biased region" description="Low complexity" evidence="5">
    <location>
        <begin position="45"/>
        <end position="58"/>
    </location>
</feature>
<protein>
    <recommendedName>
        <fullName evidence="9">Mid2 domain-containing protein</fullName>
    </recommendedName>
</protein>
<evidence type="ECO:0000256" key="6">
    <source>
        <dbReference type="SAM" id="Phobius"/>
    </source>
</evidence>
<dbReference type="PANTHER" id="PTHR15549">
    <property type="entry name" value="PAIRED IMMUNOGLOBULIN-LIKE TYPE 2 RECEPTOR"/>
    <property type="match status" value="1"/>
</dbReference>
<feature type="compositionally biased region" description="Low complexity" evidence="5">
    <location>
        <begin position="423"/>
        <end position="438"/>
    </location>
</feature>
<reference evidence="7" key="2">
    <citation type="journal article" date="2019" name="IMA Fungus">
        <title>Genome sequencing and comparison of five Tilletia species to identify candidate genes for the detection of regulated species infecting wheat.</title>
        <authorList>
            <person name="Nguyen H.D.T."/>
            <person name="Sultana T."/>
            <person name="Kesanakurti P."/>
            <person name="Hambleton S."/>
        </authorList>
    </citation>
    <scope>NUCLEOTIDE SEQUENCE</scope>
    <source>
        <strain evidence="7">DAOMC 236422</strain>
    </source>
</reference>
<reference evidence="7" key="1">
    <citation type="submission" date="2016-04" db="EMBL/GenBank/DDBJ databases">
        <authorList>
            <person name="Nguyen H.D."/>
            <person name="Samba Siva P."/>
            <person name="Cullis J."/>
            <person name="Levesque C.A."/>
            <person name="Hambleton S."/>
        </authorList>
    </citation>
    <scope>NUCLEOTIDE SEQUENCE</scope>
    <source>
        <strain evidence="7">DAOMC 236422</strain>
    </source>
</reference>
<feature type="compositionally biased region" description="Low complexity" evidence="5">
    <location>
        <begin position="119"/>
        <end position="137"/>
    </location>
</feature>
<dbReference type="GO" id="GO:0071944">
    <property type="term" value="C:cell periphery"/>
    <property type="evidence" value="ECO:0007669"/>
    <property type="project" value="UniProtKB-ARBA"/>
</dbReference>
<evidence type="ECO:0000256" key="2">
    <source>
        <dbReference type="ARBA" id="ARBA00022692"/>
    </source>
</evidence>
<evidence type="ECO:0000256" key="3">
    <source>
        <dbReference type="ARBA" id="ARBA00022989"/>
    </source>
</evidence>
<feature type="region of interest" description="Disordered" evidence="5">
    <location>
        <begin position="1"/>
        <end position="158"/>
    </location>
</feature>
<evidence type="ECO:0008006" key="9">
    <source>
        <dbReference type="Google" id="ProtNLM"/>
    </source>
</evidence>
<evidence type="ECO:0000256" key="1">
    <source>
        <dbReference type="ARBA" id="ARBA00004167"/>
    </source>
</evidence>